<name>A0A7C1T5U1_UNCKA</name>
<dbReference type="PROSITE" id="PS01129">
    <property type="entry name" value="PSI_RLU"/>
    <property type="match status" value="1"/>
</dbReference>
<proteinExistence type="inferred from homology"/>
<evidence type="ECO:0000259" key="3">
    <source>
        <dbReference type="Pfam" id="PF00849"/>
    </source>
</evidence>
<accession>A0A7C1T5U1</accession>
<dbReference type="SUPFAM" id="SSF55120">
    <property type="entry name" value="Pseudouridine synthase"/>
    <property type="match status" value="1"/>
</dbReference>
<feature type="domain" description="Pseudouridine synthase RsuA/RluA-like" evidence="3">
    <location>
        <begin position="11"/>
        <end position="160"/>
    </location>
</feature>
<evidence type="ECO:0000256" key="2">
    <source>
        <dbReference type="ARBA" id="ARBA00023235"/>
    </source>
</evidence>
<evidence type="ECO:0000256" key="1">
    <source>
        <dbReference type="ARBA" id="ARBA00010876"/>
    </source>
</evidence>
<comment type="similarity">
    <text evidence="1">Belongs to the pseudouridine synthase RluA family.</text>
</comment>
<dbReference type="InterPro" id="IPR050188">
    <property type="entry name" value="RluA_PseudoU_synthase"/>
</dbReference>
<dbReference type="InterPro" id="IPR020103">
    <property type="entry name" value="PsdUridine_synth_cat_dom_sf"/>
</dbReference>
<dbReference type="CDD" id="cd02869">
    <property type="entry name" value="PseudoU_synth_RluA_like"/>
    <property type="match status" value="1"/>
</dbReference>
<sequence length="183" mass="20475">MLNVVFEDSSILVLSKPSGQIINRAQTTKGKTTLQDELEKRFGIKKSEEGIGGRAGIVHRLDKETSGIILVAKTQSAFEALQSQFKEREVRKEYLALVHGKSPKSGSIEAAIDRNPKNRMRFAVVSGGRKSMTEYAVLQYYKHEEELLSFLKVKPFTGRSLNWDWSASNALCVLATRIMPEVS</sequence>
<dbReference type="Gene3D" id="3.30.2350.10">
    <property type="entry name" value="Pseudouridine synthase"/>
    <property type="match status" value="1"/>
</dbReference>
<gene>
    <name evidence="4" type="ORF">ENI09_00500</name>
</gene>
<comment type="caution">
    <text evidence="4">The sequence shown here is derived from an EMBL/GenBank/DDBJ whole genome shotgun (WGS) entry which is preliminary data.</text>
</comment>
<dbReference type="EMBL" id="DRHH01000019">
    <property type="protein sequence ID" value="HEB13879.1"/>
    <property type="molecule type" value="Genomic_DNA"/>
</dbReference>
<protein>
    <submittedName>
        <fullName evidence="4">RluA family pseudouridine synthase</fullName>
    </submittedName>
</protein>
<evidence type="ECO:0000313" key="4">
    <source>
        <dbReference type="EMBL" id="HEB13879.1"/>
    </source>
</evidence>
<dbReference type="Proteomes" id="UP000885744">
    <property type="component" value="Unassembled WGS sequence"/>
</dbReference>
<dbReference type="PANTHER" id="PTHR21600">
    <property type="entry name" value="MITOCHONDRIAL RNA PSEUDOURIDINE SYNTHASE"/>
    <property type="match status" value="1"/>
</dbReference>
<reference evidence="4" key="1">
    <citation type="journal article" date="2020" name="mSystems">
        <title>Genome- and Community-Level Interaction Insights into Carbon Utilization and Element Cycling Functions of Hydrothermarchaeota in Hydrothermal Sediment.</title>
        <authorList>
            <person name="Zhou Z."/>
            <person name="Liu Y."/>
            <person name="Xu W."/>
            <person name="Pan J."/>
            <person name="Luo Z.H."/>
            <person name="Li M."/>
        </authorList>
    </citation>
    <scope>NUCLEOTIDE SEQUENCE [LARGE SCALE GENOMIC DNA]</scope>
    <source>
        <strain evidence="4">HyVt-365</strain>
    </source>
</reference>
<dbReference type="PANTHER" id="PTHR21600:SF44">
    <property type="entry name" value="RIBOSOMAL LARGE SUBUNIT PSEUDOURIDINE SYNTHASE D"/>
    <property type="match status" value="1"/>
</dbReference>
<dbReference type="InterPro" id="IPR006224">
    <property type="entry name" value="PsdUridine_synth_RluA-like_CS"/>
</dbReference>
<dbReference type="Pfam" id="PF00849">
    <property type="entry name" value="PseudoU_synth_2"/>
    <property type="match status" value="1"/>
</dbReference>
<dbReference type="AlphaFoldDB" id="A0A7C1T5U1"/>
<feature type="non-terminal residue" evidence="4">
    <location>
        <position position="183"/>
    </location>
</feature>
<dbReference type="GO" id="GO:0140098">
    <property type="term" value="F:catalytic activity, acting on RNA"/>
    <property type="evidence" value="ECO:0007669"/>
    <property type="project" value="UniProtKB-ARBA"/>
</dbReference>
<keyword evidence="2" id="KW-0413">Isomerase</keyword>
<dbReference type="GO" id="GO:0003723">
    <property type="term" value="F:RNA binding"/>
    <property type="evidence" value="ECO:0007669"/>
    <property type="project" value="InterPro"/>
</dbReference>
<dbReference type="GO" id="GO:0000455">
    <property type="term" value="P:enzyme-directed rRNA pseudouridine synthesis"/>
    <property type="evidence" value="ECO:0007669"/>
    <property type="project" value="TreeGrafter"/>
</dbReference>
<dbReference type="InterPro" id="IPR006145">
    <property type="entry name" value="PsdUridine_synth_RsuA/RluA"/>
</dbReference>
<dbReference type="GO" id="GO:0009982">
    <property type="term" value="F:pseudouridine synthase activity"/>
    <property type="evidence" value="ECO:0007669"/>
    <property type="project" value="InterPro"/>
</dbReference>
<organism evidence="4">
    <name type="scientific">candidate division WWE3 bacterium</name>
    <dbReference type="NCBI Taxonomy" id="2053526"/>
    <lineage>
        <taxon>Bacteria</taxon>
        <taxon>Katanobacteria</taxon>
    </lineage>
</organism>